<evidence type="ECO:0000313" key="1">
    <source>
        <dbReference type="EMBL" id="OGM08808.1"/>
    </source>
</evidence>
<evidence type="ECO:0000313" key="2">
    <source>
        <dbReference type="Proteomes" id="UP000176939"/>
    </source>
</evidence>
<reference evidence="1 2" key="1">
    <citation type="journal article" date="2016" name="Nat. Commun.">
        <title>Thousands of microbial genomes shed light on interconnected biogeochemical processes in an aquifer system.</title>
        <authorList>
            <person name="Anantharaman K."/>
            <person name="Brown C.T."/>
            <person name="Hug L.A."/>
            <person name="Sharon I."/>
            <person name="Castelle C.J."/>
            <person name="Probst A.J."/>
            <person name="Thomas B.C."/>
            <person name="Singh A."/>
            <person name="Wilkins M.J."/>
            <person name="Karaoz U."/>
            <person name="Brodie E.L."/>
            <person name="Williams K.H."/>
            <person name="Hubbard S.S."/>
            <person name="Banfield J.F."/>
        </authorList>
    </citation>
    <scope>NUCLEOTIDE SEQUENCE [LARGE SCALE GENOMIC DNA]</scope>
</reference>
<dbReference type="Proteomes" id="UP000176939">
    <property type="component" value="Unassembled WGS sequence"/>
</dbReference>
<protein>
    <submittedName>
        <fullName evidence="1">Uncharacterized protein</fullName>
    </submittedName>
</protein>
<organism evidence="1 2">
    <name type="scientific">Candidatus Woesebacteria bacterium RBG_13_36_22</name>
    <dbReference type="NCBI Taxonomy" id="1802478"/>
    <lineage>
        <taxon>Bacteria</taxon>
        <taxon>Candidatus Woeseibacteriota</taxon>
    </lineage>
</organism>
<proteinExistence type="predicted"/>
<gene>
    <name evidence="1" type="ORF">A2Z67_02265</name>
</gene>
<sequence length="206" mass="22486">MIIVVIVLNIIRITMSLILNLSYEESADKTQIVLRDTSTGWGTDGDPGIAAIDVATITFTLDTEVYIVDVMSVFTASGGDQDLLVFTLDAGDLGGTSGEEIVDAVYLLDYSVDTAPSTGPWDMTSKIAPIIGFVMVIVYEGLINAPDAIASMTLLNEYKDQDWEDIVRPLVDYAHYEAIFATDDEARILYVTNIFVALQNRLNSLS</sequence>
<name>A0A1F7X352_9BACT</name>
<accession>A0A1F7X352</accession>
<dbReference type="EMBL" id="MGFQ01000035">
    <property type="protein sequence ID" value="OGM08808.1"/>
    <property type="molecule type" value="Genomic_DNA"/>
</dbReference>
<comment type="caution">
    <text evidence="1">The sequence shown here is derived from an EMBL/GenBank/DDBJ whole genome shotgun (WGS) entry which is preliminary data.</text>
</comment>
<dbReference type="AlphaFoldDB" id="A0A1F7X352"/>